<evidence type="ECO:0000256" key="1">
    <source>
        <dbReference type="ARBA" id="ARBA00006328"/>
    </source>
</evidence>
<dbReference type="Gene3D" id="3.40.50.720">
    <property type="entry name" value="NAD(P)-binding Rossmann-like Domain"/>
    <property type="match status" value="1"/>
</dbReference>
<evidence type="ECO:0000256" key="3">
    <source>
        <dbReference type="ARBA" id="ARBA00023002"/>
    </source>
</evidence>
<protein>
    <submittedName>
        <fullName evidence="5">NmrA domain-containing protein</fullName>
    </submittedName>
</protein>
<dbReference type="InterPro" id="IPR008030">
    <property type="entry name" value="NmrA-like"/>
</dbReference>
<name>A0AAV9Z8A0_9AGAR</name>
<evidence type="ECO:0000313" key="6">
    <source>
        <dbReference type="Proteomes" id="UP001362999"/>
    </source>
</evidence>
<evidence type="ECO:0000256" key="2">
    <source>
        <dbReference type="ARBA" id="ARBA00022857"/>
    </source>
</evidence>
<organism evidence="5 6">
    <name type="scientific">Favolaschia claudopus</name>
    <dbReference type="NCBI Taxonomy" id="2862362"/>
    <lineage>
        <taxon>Eukaryota</taxon>
        <taxon>Fungi</taxon>
        <taxon>Dikarya</taxon>
        <taxon>Basidiomycota</taxon>
        <taxon>Agaricomycotina</taxon>
        <taxon>Agaricomycetes</taxon>
        <taxon>Agaricomycetidae</taxon>
        <taxon>Agaricales</taxon>
        <taxon>Marasmiineae</taxon>
        <taxon>Mycenaceae</taxon>
        <taxon>Favolaschia</taxon>
    </lineage>
</organism>
<dbReference type="AlphaFoldDB" id="A0AAV9Z8A0"/>
<proteinExistence type="inferred from homology"/>
<dbReference type="Pfam" id="PF05368">
    <property type="entry name" value="NmrA"/>
    <property type="match status" value="1"/>
</dbReference>
<keyword evidence="2" id="KW-0521">NADP</keyword>
<dbReference type="InterPro" id="IPR036291">
    <property type="entry name" value="NAD(P)-bd_dom_sf"/>
</dbReference>
<dbReference type="InterPro" id="IPR051164">
    <property type="entry name" value="NmrA-like_oxidored"/>
</dbReference>
<dbReference type="Proteomes" id="UP001362999">
    <property type="component" value="Unassembled WGS sequence"/>
</dbReference>
<keyword evidence="6" id="KW-1185">Reference proteome</keyword>
<dbReference type="GO" id="GO:0016491">
    <property type="term" value="F:oxidoreductase activity"/>
    <property type="evidence" value="ECO:0007669"/>
    <property type="project" value="UniProtKB-KW"/>
</dbReference>
<feature type="domain" description="NmrA-like" evidence="4">
    <location>
        <begin position="9"/>
        <end position="268"/>
    </location>
</feature>
<dbReference type="PANTHER" id="PTHR42748">
    <property type="entry name" value="NITROGEN METABOLITE REPRESSION PROTEIN NMRA FAMILY MEMBER"/>
    <property type="match status" value="1"/>
</dbReference>
<keyword evidence="3" id="KW-0560">Oxidoreductase</keyword>
<dbReference type="Gene3D" id="3.90.25.10">
    <property type="entry name" value="UDP-galactose 4-epimerase, domain 1"/>
    <property type="match status" value="1"/>
</dbReference>
<accession>A0AAV9Z8A0</accession>
<dbReference type="PANTHER" id="PTHR42748:SF30">
    <property type="entry name" value="NMRA-LIKE DOMAIN-CONTAINING PROTEIN"/>
    <property type="match status" value="1"/>
</dbReference>
<dbReference type="GO" id="GO:0005634">
    <property type="term" value="C:nucleus"/>
    <property type="evidence" value="ECO:0007669"/>
    <property type="project" value="TreeGrafter"/>
</dbReference>
<comment type="similarity">
    <text evidence="1">Belongs to the NmrA-type oxidoreductase family.</text>
</comment>
<evidence type="ECO:0000313" key="5">
    <source>
        <dbReference type="EMBL" id="KAK6974510.1"/>
    </source>
</evidence>
<sequence length="316" mass="35081">MTQDPSAPLVAVVGATGSVKGLEESDRAYGVRAFTRDASKPVAQELEKRGVDVVTVSLVDGNTEQVFKVFEGVDYALQYLLARYKLLGTSEQGKTRNFVQEVNEGKLLIDAAKAGGASRIIWSGLPSYEKISGGSIVGAHHFESKALVTDYARRQSGGVPFVDLQAGFYGTNLLGVIPSLLMRQEDGLMNAFPWPVPATLVVPFIDITEDYGLWARYMFELSEGEFPNGQSVVTHTEIITLPEMASQVSEVTRKKVIFKRISFEEFGENMRKAGFPVWRGLDELGWPTTISHTVLPRRTRTWKKFAEMSDWSEILY</sequence>
<evidence type="ECO:0000259" key="4">
    <source>
        <dbReference type="Pfam" id="PF05368"/>
    </source>
</evidence>
<dbReference type="SUPFAM" id="SSF51735">
    <property type="entry name" value="NAD(P)-binding Rossmann-fold domains"/>
    <property type="match status" value="1"/>
</dbReference>
<gene>
    <name evidence="5" type="ORF">R3P38DRAFT_2811880</name>
</gene>
<dbReference type="EMBL" id="JAWWNJ010000183">
    <property type="protein sequence ID" value="KAK6974510.1"/>
    <property type="molecule type" value="Genomic_DNA"/>
</dbReference>
<comment type="caution">
    <text evidence="5">The sequence shown here is derived from an EMBL/GenBank/DDBJ whole genome shotgun (WGS) entry which is preliminary data.</text>
</comment>
<reference evidence="5 6" key="1">
    <citation type="journal article" date="2024" name="J Genomics">
        <title>Draft genome sequencing and assembly of Favolaschia claudopus CIRM-BRFM 2984 isolated from oak limbs.</title>
        <authorList>
            <person name="Navarro D."/>
            <person name="Drula E."/>
            <person name="Chaduli D."/>
            <person name="Cazenave R."/>
            <person name="Ahrendt S."/>
            <person name="Wang J."/>
            <person name="Lipzen A."/>
            <person name="Daum C."/>
            <person name="Barry K."/>
            <person name="Grigoriev I.V."/>
            <person name="Favel A."/>
            <person name="Rosso M.N."/>
            <person name="Martin F."/>
        </authorList>
    </citation>
    <scope>NUCLEOTIDE SEQUENCE [LARGE SCALE GENOMIC DNA]</scope>
    <source>
        <strain evidence="5 6">CIRM-BRFM 2984</strain>
    </source>
</reference>